<dbReference type="KEGG" id="zpl:ZBT109_0108"/>
<dbReference type="InterPro" id="IPR000399">
    <property type="entry name" value="TPP-bd_CS"/>
</dbReference>
<dbReference type="GO" id="GO:0030976">
    <property type="term" value="F:thiamine pyrophosphate binding"/>
    <property type="evidence" value="ECO:0007669"/>
    <property type="project" value="InterPro"/>
</dbReference>
<dbReference type="Pfam" id="PF00205">
    <property type="entry name" value="TPP_enzyme_M"/>
    <property type="match status" value="1"/>
</dbReference>
<accession>A0A348HBA6</accession>
<dbReference type="InterPro" id="IPR011766">
    <property type="entry name" value="TPP_enzyme_TPP-bd"/>
</dbReference>
<dbReference type="GO" id="GO:0000287">
    <property type="term" value="F:magnesium ion binding"/>
    <property type="evidence" value="ECO:0007669"/>
    <property type="project" value="InterPro"/>
</dbReference>
<dbReference type="SUPFAM" id="SSF52467">
    <property type="entry name" value="DHS-like NAD/FAD-binding domain"/>
    <property type="match status" value="1"/>
</dbReference>
<dbReference type="Pfam" id="PF02776">
    <property type="entry name" value="TPP_enzyme_N"/>
    <property type="match status" value="1"/>
</dbReference>
<dbReference type="FunFam" id="3.40.50.970:FF:000007">
    <property type="entry name" value="Acetolactate synthase"/>
    <property type="match status" value="1"/>
</dbReference>
<keyword evidence="8" id="KW-1185">Reference proteome</keyword>
<evidence type="ECO:0000259" key="5">
    <source>
        <dbReference type="Pfam" id="PF02775"/>
    </source>
</evidence>
<gene>
    <name evidence="7" type="ORF">ZBT109_0108</name>
</gene>
<evidence type="ECO:0000256" key="3">
    <source>
        <dbReference type="RuleBase" id="RU362132"/>
    </source>
</evidence>
<dbReference type="Gene3D" id="3.40.50.970">
    <property type="match status" value="2"/>
</dbReference>
<dbReference type="Gene3D" id="3.40.50.1220">
    <property type="entry name" value="TPP-binding domain"/>
    <property type="match status" value="1"/>
</dbReference>
<reference evidence="7 8" key="1">
    <citation type="submission" date="2018-09" db="EMBL/GenBank/DDBJ databases">
        <title>Zymobacter palmae IAM14233 (=T109) whole genome analysis.</title>
        <authorList>
            <person name="Yanase H."/>
        </authorList>
    </citation>
    <scope>NUCLEOTIDE SEQUENCE [LARGE SCALE GENOMIC DNA]</scope>
    <source>
        <strain evidence="7 8">IAM14233</strain>
    </source>
</reference>
<dbReference type="InterPro" id="IPR029061">
    <property type="entry name" value="THDP-binding"/>
</dbReference>
<dbReference type="RefSeq" id="WP_027704437.1">
    <property type="nucleotide sequence ID" value="NZ_AP018933.1"/>
</dbReference>
<proteinExistence type="inferred from homology"/>
<dbReference type="PANTHER" id="PTHR18968:SF129">
    <property type="entry name" value="ACETOLACTATE SYNTHASE"/>
    <property type="match status" value="1"/>
</dbReference>
<dbReference type="Proteomes" id="UP000267342">
    <property type="component" value="Chromosome"/>
</dbReference>
<protein>
    <submittedName>
        <fullName evidence="7">Acetolactate synthase, catabolic</fullName>
    </submittedName>
</protein>
<dbReference type="InterPro" id="IPR045229">
    <property type="entry name" value="TPP_enz"/>
</dbReference>
<dbReference type="GO" id="GO:0034077">
    <property type="term" value="P:butanediol metabolic process"/>
    <property type="evidence" value="ECO:0007669"/>
    <property type="project" value="InterPro"/>
</dbReference>
<evidence type="ECO:0000313" key="8">
    <source>
        <dbReference type="Proteomes" id="UP000267342"/>
    </source>
</evidence>
<dbReference type="PANTHER" id="PTHR18968">
    <property type="entry name" value="THIAMINE PYROPHOSPHATE ENZYMES"/>
    <property type="match status" value="1"/>
</dbReference>
<dbReference type="EMBL" id="AP018933">
    <property type="protein sequence ID" value="BBG28908.1"/>
    <property type="molecule type" value="Genomic_DNA"/>
</dbReference>
<dbReference type="CDD" id="cd07035">
    <property type="entry name" value="TPP_PYR_POX_like"/>
    <property type="match status" value="1"/>
</dbReference>
<evidence type="ECO:0000256" key="1">
    <source>
        <dbReference type="ARBA" id="ARBA00007812"/>
    </source>
</evidence>
<dbReference type="NCBIfam" id="NF006378">
    <property type="entry name" value="PRK08617.1"/>
    <property type="match status" value="1"/>
</dbReference>
<dbReference type="GO" id="GO:0005948">
    <property type="term" value="C:acetolactate synthase complex"/>
    <property type="evidence" value="ECO:0007669"/>
    <property type="project" value="TreeGrafter"/>
</dbReference>
<dbReference type="PROSITE" id="PS00187">
    <property type="entry name" value="TPP_ENZYMES"/>
    <property type="match status" value="1"/>
</dbReference>
<dbReference type="SUPFAM" id="SSF52518">
    <property type="entry name" value="Thiamin diphosphate-binding fold (THDP-binding)"/>
    <property type="match status" value="2"/>
</dbReference>
<feature type="domain" description="Thiamine pyrophosphate enzyme central" evidence="4">
    <location>
        <begin position="196"/>
        <end position="330"/>
    </location>
</feature>
<dbReference type="InterPro" id="IPR012000">
    <property type="entry name" value="Thiamin_PyroP_enz_cen_dom"/>
</dbReference>
<dbReference type="InterPro" id="IPR029035">
    <property type="entry name" value="DHS-like_NAD/FAD-binding_dom"/>
</dbReference>
<dbReference type="GO" id="GO:0003984">
    <property type="term" value="F:acetolactate synthase activity"/>
    <property type="evidence" value="ECO:0007669"/>
    <property type="project" value="InterPro"/>
</dbReference>
<comment type="similarity">
    <text evidence="1 3">Belongs to the TPP enzyme family.</text>
</comment>
<dbReference type="Pfam" id="PF02775">
    <property type="entry name" value="TPP_enzyme_C"/>
    <property type="match status" value="1"/>
</dbReference>
<dbReference type="STRING" id="1123510.GCA_000620025_00197"/>
<evidence type="ECO:0000259" key="6">
    <source>
        <dbReference type="Pfam" id="PF02776"/>
    </source>
</evidence>
<dbReference type="InterPro" id="IPR012782">
    <property type="entry name" value="Acetolactate_synth_catblc"/>
</dbReference>
<evidence type="ECO:0000313" key="7">
    <source>
        <dbReference type="EMBL" id="BBG28908.1"/>
    </source>
</evidence>
<organism evidence="7 8">
    <name type="scientific">Zymobacter palmae</name>
    <dbReference type="NCBI Taxonomy" id="33074"/>
    <lineage>
        <taxon>Bacteria</taxon>
        <taxon>Pseudomonadati</taxon>
        <taxon>Pseudomonadota</taxon>
        <taxon>Gammaproteobacteria</taxon>
        <taxon>Oceanospirillales</taxon>
        <taxon>Halomonadaceae</taxon>
        <taxon>Zymobacter group</taxon>
        <taxon>Zymobacter</taxon>
    </lineage>
</organism>
<evidence type="ECO:0000259" key="4">
    <source>
        <dbReference type="Pfam" id="PF00205"/>
    </source>
</evidence>
<dbReference type="GO" id="GO:0009099">
    <property type="term" value="P:L-valine biosynthetic process"/>
    <property type="evidence" value="ECO:0007669"/>
    <property type="project" value="TreeGrafter"/>
</dbReference>
<dbReference type="OrthoDB" id="9785953at2"/>
<name>A0A348HBA6_9GAMM</name>
<sequence>MSEHKQQQWTCGADLVVRNLEAHGTTHVFGIPGAKVDRVFNSLEDSSIETVVVRHEASAGFMAGAIGRMTGKAGVALATSGPGISNVVTAAATATSEGDPMVAIGGAVKRDDLLKQVHQTMDTTNLFRPITKSSVEVTAPDTISEVMSNAFRVAETGRPGATFVSLPMDIVNMPATGDVLTSTRTPKQGAADEDAIKEAAAEIRNAKRPVILLGMMASRPENVDAIRALVKDCNIPVVSTFQAAGALNADQQHLFAGRIGLFSNQPADELIQKADAVITIGYNPVEYDPPLWNKVLRPIIHIDVVIPDMERNYRPTVELIGDINATVKRLKSELQPIDLSTELSQILDRVQNNRKFIAEKAPTLGGAPVHPFRIVKALEKLAGSDVNVCVDMGSFHIWLVRYFNCFRARQLMITNGQQTMGVSLPWGIAACLANPGQKVLSVSGDGSFMQCSMELETAVRLNCNLTHVLWVDQNYNMVAFQEYKKYQRVAGTKFGPIDFKAYADACGAKGFAVNSAEELETTLKAAMDYEGTSLVAIPVDYSHNSKLMEAVGVEGLI</sequence>
<keyword evidence="2 3" id="KW-0786">Thiamine pyrophosphate</keyword>
<dbReference type="GO" id="GO:0050660">
    <property type="term" value="F:flavin adenine dinucleotide binding"/>
    <property type="evidence" value="ECO:0007669"/>
    <property type="project" value="TreeGrafter"/>
</dbReference>
<feature type="domain" description="Thiamine pyrophosphate enzyme TPP-binding" evidence="5">
    <location>
        <begin position="391"/>
        <end position="536"/>
    </location>
</feature>
<dbReference type="AlphaFoldDB" id="A0A348HBA6"/>
<dbReference type="NCBIfam" id="TIGR02418">
    <property type="entry name" value="acolac_catab"/>
    <property type="match status" value="1"/>
</dbReference>
<dbReference type="InterPro" id="IPR012001">
    <property type="entry name" value="Thiamin_PyroP_enz_TPP-bd_dom"/>
</dbReference>
<dbReference type="GO" id="GO:0009097">
    <property type="term" value="P:isoleucine biosynthetic process"/>
    <property type="evidence" value="ECO:0007669"/>
    <property type="project" value="TreeGrafter"/>
</dbReference>
<evidence type="ECO:0000256" key="2">
    <source>
        <dbReference type="ARBA" id="ARBA00023052"/>
    </source>
</evidence>
<feature type="domain" description="Thiamine pyrophosphate enzyme N-terminal TPP-binding" evidence="6">
    <location>
        <begin position="12"/>
        <end position="124"/>
    </location>
</feature>